<dbReference type="Proteomes" id="UP000219559">
    <property type="component" value="Unassembled WGS sequence"/>
</dbReference>
<dbReference type="RefSeq" id="WP_097442660.1">
    <property type="nucleotide sequence ID" value="NZ_NBWU01000004.1"/>
</dbReference>
<dbReference type="EMBL" id="NBWU01000004">
    <property type="protein sequence ID" value="PCE63943.1"/>
    <property type="molecule type" value="Genomic_DNA"/>
</dbReference>
<dbReference type="Gene3D" id="1.20.120.450">
    <property type="entry name" value="dinb family like domain"/>
    <property type="match status" value="1"/>
</dbReference>
<reference evidence="1 2" key="1">
    <citation type="submission" date="2017-04" db="EMBL/GenBank/DDBJ databases">
        <title>A new member of the family Flavobacteriaceae isolated from ascidians.</title>
        <authorList>
            <person name="Chen L."/>
        </authorList>
    </citation>
    <scope>NUCLEOTIDE SEQUENCE [LARGE SCALE GENOMIC DNA]</scope>
    <source>
        <strain evidence="1 2">HQA918</strain>
    </source>
</reference>
<evidence type="ECO:0000313" key="1">
    <source>
        <dbReference type="EMBL" id="PCE63943.1"/>
    </source>
</evidence>
<comment type="caution">
    <text evidence="1">The sequence shown here is derived from an EMBL/GenBank/DDBJ whole genome shotgun (WGS) entry which is preliminary data.</text>
</comment>
<name>A0A2A4G681_9FLAO</name>
<dbReference type="AlphaFoldDB" id="A0A2A4G681"/>
<protein>
    <recommendedName>
        <fullName evidence="3">DUF1572 domain-containing protein</fullName>
    </recommendedName>
</protein>
<dbReference type="OrthoDB" id="893570at2"/>
<dbReference type="InterPro" id="IPR011466">
    <property type="entry name" value="DUF1572"/>
</dbReference>
<proteinExistence type="predicted"/>
<evidence type="ECO:0008006" key="3">
    <source>
        <dbReference type="Google" id="ProtNLM"/>
    </source>
</evidence>
<keyword evidence="2" id="KW-1185">Reference proteome</keyword>
<organism evidence="1 2">
    <name type="scientific">Sediminicola luteus</name>
    <dbReference type="NCBI Taxonomy" id="319238"/>
    <lineage>
        <taxon>Bacteria</taxon>
        <taxon>Pseudomonadati</taxon>
        <taxon>Bacteroidota</taxon>
        <taxon>Flavobacteriia</taxon>
        <taxon>Flavobacteriales</taxon>
        <taxon>Flavobacteriaceae</taxon>
        <taxon>Sediminicola</taxon>
    </lineage>
</organism>
<evidence type="ECO:0000313" key="2">
    <source>
        <dbReference type="Proteomes" id="UP000219559"/>
    </source>
</evidence>
<sequence>MSALLIDFKAQALARLDENTEKIQKALTHISDEEVWQRPNAQSNSIANLILHLCGNITQYVISGLGGERDTRERDQEFDAKTGLSKQELLEMLRQVVDQAKTKILEASDEAYETKKEVQCYHYSGLAMVFHAIEHYSYHTGQIAFYVKALKSKDLGFYDGLEL</sequence>
<accession>A0A2A4G681</accession>
<dbReference type="Pfam" id="PF07609">
    <property type="entry name" value="DUF1572"/>
    <property type="match status" value="1"/>
</dbReference>
<dbReference type="InterPro" id="IPR034660">
    <property type="entry name" value="DinB/YfiT-like"/>
</dbReference>
<gene>
    <name evidence="1" type="ORF">B7P33_11865</name>
</gene>
<dbReference type="SUPFAM" id="SSF109854">
    <property type="entry name" value="DinB/YfiT-like putative metalloenzymes"/>
    <property type="match status" value="1"/>
</dbReference>